<dbReference type="EMBL" id="JANFAV010000003">
    <property type="protein sequence ID" value="MCW6534334.1"/>
    <property type="molecule type" value="Genomic_DNA"/>
</dbReference>
<organism evidence="1 2">
    <name type="scientific">Sphingomonas lycopersici</name>
    <dbReference type="NCBI Taxonomy" id="2951807"/>
    <lineage>
        <taxon>Bacteria</taxon>
        <taxon>Pseudomonadati</taxon>
        <taxon>Pseudomonadota</taxon>
        <taxon>Alphaproteobacteria</taxon>
        <taxon>Sphingomonadales</taxon>
        <taxon>Sphingomonadaceae</taxon>
        <taxon>Sphingomonas</taxon>
    </lineage>
</organism>
<dbReference type="RefSeq" id="WP_265268267.1">
    <property type="nucleotide sequence ID" value="NZ_JANFAV010000003.1"/>
</dbReference>
<gene>
    <name evidence="1" type="ORF">NEE01_05980</name>
</gene>
<accession>A0AA42CPG8</accession>
<evidence type="ECO:0000313" key="1">
    <source>
        <dbReference type="EMBL" id="MCW6534334.1"/>
    </source>
</evidence>
<reference evidence="1" key="1">
    <citation type="submission" date="2022-06" db="EMBL/GenBank/DDBJ databases">
        <title>Sphingomonas sp. nov. isolated from rhizosphere soil of tomato.</title>
        <authorList>
            <person name="Dong H."/>
            <person name="Gao R."/>
        </authorList>
    </citation>
    <scope>NUCLEOTIDE SEQUENCE</scope>
    <source>
        <strain evidence="1">MMSM24</strain>
    </source>
</reference>
<keyword evidence="2" id="KW-1185">Reference proteome</keyword>
<name>A0AA42CPG8_9SPHN</name>
<sequence length="85" mass="9891">MTEDIMECFIKEERYSHQGETRAIWSAGDNPQKFFRFKAPDARQYCRPVLLEDMPDYEPGADPKVAEAAVIKSINACMRENYLTR</sequence>
<evidence type="ECO:0000313" key="2">
    <source>
        <dbReference type="Proteomes" id="UP001165565"/>
    </source>
</evidence>
<dbReference type="Proteomes" id="UP001165565">
    <property type="component" value="Unassembled WGS sequence"/>
</dbReference>
<dbReference type="AlphaFoldDB" id="A0AA42CPG8"/>
<comment type="caution">
    <text evidence="1">The sequence shown here is derived from an EMBL/GenBank/DDBJ whole genome shotgun (WGS) entry which is preliminary data.</text>
</comment>
<protein>
    <submittedName>
        <fullName evidence="1">Uncharacterized protein</fullName>
    </submittedName>
</protein>
<proteinExistence type="predicted"/>